<gene>
    <name evidence="1" type="ORF">IPOD504_LOCUS14346</name>
</gene>
<evidence type="ECO:0000313" key="1">
    <source>
        <dbReference type="EMBL" id="CAH2068467.1"/>
    </source>
</evidence>
<feature type="non-terminal residue" evidence="1">
    <location>
        <position position="77"/>
    </location>
</feature>
<protein>
    <submittedName>
        <fullName evidence="1">Uncharacterized protein</fullName>
    </submittedName>
</protein>
<name>A0ABN8IYR5_9NEOP</name>
<organism evidence="1 2">
    <name type="scientific">Iphiclides podalirius</name>
    <name type="common">scarce swallowtail</name>
    <dbReference type="NCBI Taxonomy" id="110791"/>
    <lineage>
        <taxon>Eukaryota</taxon>
        <taxon>Metazoa</taxon>
        <taxon>Ecdysozoa</taxon>
        <taxon>Arthropoda</taxon>
        <taxon>Hexapoda</taxon>
        <taxon>Insecta</taxon>
        <taxon>Pterygota</taxon>
        <taxon>Neoptera</taxon>
        <taxon>Endopterygota</taxon>
        <taxon>Lepidoptera</taxon>
        <taxon>Glossata</taxon>
        <taxon>Ditrysia</taxon>
        <taxon>Papilionoidea</taxon>
        <taxon>Papilionidae</taxon>
        <taxon>Papilioninae</taxon>
        <taxon>Iphiclides</taxon>
    </lineage>
</organism>
<evidence type="ECO:0000313" key="2">
    <source>
        <dbReference type="Proteomes" id="UP000837857"/>
    </source>
</evidence>
<keyword evidence="2" id="KW-1185">Reference proteome</keyword>
<accession>A0ABN8IYR5</accession>
<dbReference type="EMBL" id="OW152817">
    <property type="protein sequence ID" value="CAH2068467.1"/>
    <property type="molecule type" value="Genomic_DNA"/>
</dbReference>
<sequence length="77" mass="8604">MAQQPGIVTVGELLDEHAETEQDEKVVGACKSFGTRASSNHPLDSLGGFHRYERRSFWRKARTKCAKQAHICLAYLA</sequence>
<proteinExistence type="predicted"/>
<dbReference type="Proteomes" id="UP000837857">
    <property type="component" value="Chromosome 5"/>
</dbReference>
<reference evidence="1" key="1">
    <citation type="submission" date="2022-03" db="EMBL/GenBank/DDBJ databases">
        <authorList>
            <person name="Martin H S."/>
        </authorList>
    </citation>
    <scope>NUCLEOTIDE SEQUENCE</scope>
</reference>